<evidence type="ECO:0000259" key="1">
    <source>
        <dbReference type="PROSITE" id="PS50987"/>
    </source>
</evidence>
<dbReference type="EMBL" id="CM007385">
    <property type="protein sequence ID" value="ONK69565.1"/>
    <property type="molecule type" value="Genomic_DNA"/>
</dbReference>
<dbReference type="InterPro" id="IPR016024">
    <property type="entry name" value="ARM-type_fold"/>
</dbReference>
<evidence type="ECO:0000313" key="2">
    <source>
        <dbReference type="EMBL" id="ONK69565.1"/>
    </source>
</evidence>
<dbReference type="Pfam" id="PF20416">
    <property type="entry name" value="UTP20"/>
    <property type="match status" value="1"/>
</dbReference>
<dbReference type="PROSITE" id="PS50987">
    <property type="entry name" value="HTH_ARSR_2"/>
    <property type="match status" value="1"/>
</dbReference>
<dbReference type="Gene3D" id="1.25.10.10">
    <property type="entry name" value="Leucine-rich Repeat Variant"/>
    <property type="match status" value="2"/>
</dbReference>
<dbReference type="GO" id="GO:0003700">
    <property type="term" value="F:DNA-binding transcription factor activity"/>
    <property type="evidence" value="ECO:0007669"/>
    <property type="project" value="InterPro"/>
</dbReference>
<accession>A0A5P1EU36</accession>
<feature type="domain" description="HTH arsR-type" evidence="1">
    <location>
        <begin position="1354"/>
        <end position="1469"/>
    </location>
</feature>
<dbReference type="InterPro" id="IPR001845">
    <property type="entry name" value="HTH_ArsR_DNA-bd_dom"/>
</dbReference>
<dbReference type="PANTHER" id="PTHR17695">
    <property type="entry name" value="SMALL SUBUNIT PROCESSOME COMPONENT 20 HOMOLOG"/>
    <property type="match status" value="1"/>
</dbReference>
<dbReference type="GO" id="GO:0032040">
    <property type="term" value="C:small-subunit processome"/>
    <property type="evidence" value="ECO:0007669"/>
    <property type="project" value="TreeGrafter"/>
</dbReference>
<dbReference type="InterPro" id="IPR011989">
    <property type="entry name" value="ARM-like"/>
</dbReference>
<dbReference type="Proteomes" id="UP000243459">
    <property type="component" value="Chromosome 5"/>
</dbReference>
<dbReference type="PANTHER" id="PTHR17695:SF11">
    <property type="entry name" value="SMALL SUBUNIT PROCESSOME COMPONENT 20 HOMOLOG"/>
    <property type="match status" value="1"/>
</dbReference>
<evidence type="ECO:0000313" key="3">
    <source>
        <dbReference type="Proteomes" id="UP000243459"/>
    </source>
</evidence>
<dbReference type="InterPro" id="IPR057525">
    <property type="entry name" value="UTP20_C"/>
</dbReference>
<sequence length="2747" mass="312095">MATSRSQSVKCLDTSSGPKRFTFKSISQRIKEIDINVYKSLDPLRSEPKSSSFFLDSLLYWRELNTAEDFISFYEEMMPLVQTMPQILFHKDKIFSELIRRVNMKAQLSLEPILMLIASLSRDILQEFLPFLQRLTDCVVNLLTNGGRYNPNILEQVFTSWQYIMMYLQKYLVKDVVDVLKITTRLRYFENDYVPDFMAEAVSFLLRNSSAMELKKGLRMIVLEVAESPSAIKKRGATALLFYVLKGTSSRLHSRAEKVFRWLIDKSFLSLSDESLEGLEAVLEVSSDVIKRIFKELDPTEFGMVYKCLYEETSSSINDGCLMHLNRLLSLLTTTIYQSNNTQIYDSETLLELVRLLIRSYIVPVENMKSEEHFSEVLNGILELTLCLLDNPLISDDLSSISLDYAPVFRLKNSGLSFVNRLLLKNPCVVHAFRHHIISAMANLIEESPEVVLFSIIKFIEGQEKLQPFNSLAGIPSEEMLKLCNYFKEILFFWVKLLGRCTTDNSLSDAPVTISNMAVLWGVLSCYPHFQHLHDNVSPIIDLIVALDQVLETEADNIAGIPKSTWQSLLGAALISYHKLLLVTKTGLSETSTFLRLAKRYKSSSQVLFAVAEFLDSFIGGISKSEAHASQNIRDLDTNEAVIATNIFSDNLSLPNKEIRMSTLRILSHYAPLGGPSATSYEPPHKKLKTEESGSCSELSPSSNVVDLLLLVEATPLSISSSRKIVNLISRLQKGLSSARVNHAYLPLVLNGLIGTLHNRLSYLWQPASECLAVLLGRYKDLVWNKFVQHLENYQLRFLSSSDELVKINSESPQEKNLVDCFKLFLAPDFDNTPCVTVINQFLKSLQEVHDLAESRSRQLIPLFLKFLGYADDSRSSVEPFSGHSCSGKQWRLVLKEWLNLLKSMRDVRSLYQSQFLKEVLSNRLLGEIDSDIQLKVLDCLLNWKDEFLTPYGQHLKNLIISKNLREELAIWSASKDSQCIQECHRGPMIPILIRLLTPKVRNLKTLGSRKHTGVSHRRAVLCFLAQLDVDELHLFFALLLNPLLRCPLASDVTNTQFAIPFEKDIEPRSSVLVKCSDTVALGNFSWKKSYGFLHVVEDILRTFDEFHIRPFLNLLMRVVAQILESCMLSLTSDSKVHGTDIPLLSANMVSTSNKQYKELRSLCLKIISFALNKYDSHDFGSDFWDTFFNSVKPLTDCFKQEAASSEKASSLFSCFLAMSRSRTLVSLLDREAKLIPKIFSILTVRTASDDIISSVLNFVENLLILDNESNDQEENPVKGVLLPHLAVLIDCFHGLLQSHKEISRKSPMSSGKTELRIFKLLVKYVNDPVVAEKFVDILLPIFKKKALNSDECLDGLHIIRQILPVLSDKTTGKILSAVNPLLVSCGLNMRLCICDILDGLSLIDPSLAFLARLLRELNAVSYLEINELDYDTRISAYNSIRPDIFSSFMEEHALTVLSHCIYDMSSEELILRQSASKSLLSFIRFAASVLDSNGEERSPGELLEGKTYPILEITNTSFTWTKACIQRIVKKTFLQNIGDAMSKDISMQKEWIDLFRDMVNHLHQIPALNSFRSLCSEDPEVDFFNNIVHLQTHRRGRALSRFRSAISAGSLPENITIKIFVPLFFNMMLDVKAGKGEHLRNACLTTLASISGQMHWENYRVFLMRCFKEIKFKPDKGKIMIRLICEVLDMFHFFGANSSLHVKDGRKEDVNNESTEDNLSVAWVYCPESNVPLEIQDCLQKVVFPKLTKLLKSDSEKVNVNFSLAALKLLKLLPKETMEAQLPSILHRICNFLKNRLESIRDEARSALAACAKELGMEGFYLIVKVLKATLKRGFELHVLGYTLNFILSKMLENSSVGKLDYCLEELLSIAENDILGHVAEEKEVGKIASKMKETRKRKSFETLKLISQSITFRTHARKLLSPIKEHLQKHLTPGAKSKLEQMLSHIALGIECNPSTKPDELFIFVYGLIEDGITGSGCHNGSENLTNKTSIQELSDKRNTLSPKRSKNDHLIIVFALGVLNNRLKNMKLDKNDEQLLSMLDPFIVLLGNCLNSKYEDILSSAFRCLAPLIKLPLPSLEAQADNIKILLLDIAQKSSNATNPLVQSCLKLLTVLLRSTRISLSQDQLHILIQFPMFLLRSTRISLSQDQLHILIQFPMFVDLMADPSPVALSLLKSIVGRKLVAHEIYDVILQVAEVMVTSQSEPIRRKCSKILLQFLLDYQLSDKRLQQHMDFLLTNLNYEHSSGRESVLEMLHAVLMKFPRNVIDNQAQTFFLHLVVALANEREQKVRSMVSTVIRELIARTSSNALNLILDYSLSWYMGEKQHLWSAAAQVLGLLVEVLKKGFQKHIPSVLQVARNIFTLSINASSIKGFNFSNEPAIPFWKEAYYSLIMFEAILLPFPQLYFDSDLEDIWEMILKFLLHPHVWLRNISNRLVAEMILKFLLHPHVWLRNISNRLVALNFSAVSEAGRVIHDDLGEGPSYLANPSRLCLISASLLNQLKTQISDDGAIINIITQNFAFSICHLHSFTKKRSNLVPHEFWSTLGHRDQTSYLEAFQLLGSSKAKDIFMLATIDTSQAPKGADHSDEYSTKNLQSLLVAPLLKRMGKIAMEMEDIQMKIVFNCFRLISSQMGSEDCKDYAFYLLIPLYKACEGFMGKIVSDDIKQLAEEVRGNVRDIIGVDNFVQVYNEIRKKLKGKRDKRKYDQKLLAVVNPMRHAKRKLRLAAKHRAHKKRKITAMKMIKLRR</sequence>
<keyword evidence="3" id="KW-1185">Reference proteome</keyword>
<dbReference type="InterPro" id="IPR052575">
    <property type="entry name" value="SSU_processome_comp_20"/>
</dbReference>
<dbReference type="InterPro" id="IPR011430">
    <property type="entry name" value="UTP20_N"/>
</dbReference>
<dbReference type="Pfam" id="PF07539">
    <property type="entry name" value="UTP20_N"/>
    <property type="match status" value="1"/>
</dbReference>
<proteinExistence type="predicted"/>
<gene>
    <name evidence="2" type="ORF">A4U43_C05F24310</name>
</gene>
<reference evidence="3" key="1">
    <citation type="journal article" date="2017" name="Nat. Commun.">
        <title>The asparagus genome sheds light on the origin and evolution of a young Y chromosome.</title>
        <authorList>
            <person name="Harkess A."/>
            <person name="Zhou J."/>
            <person name="Xu C."/>
            <person name="Bowers J.E."/>
            <person name="Van der Hulst R."/>
            <person name="Ayyampalayam S."/>
            <person name="Mercati F."/>
            <person name="Riccardi P."/>
            <person name="McKain M.R."/>
            <person name="Kakrana A."/>
            <person name="Tang H."/>
            <person name="Ray J."/>
            <person name="Groenendijk J."/>
            <person name="Arikit S."/>
            <person name="Mathioni S.M."/>
            <person name="Nakano M."/>
            <person name="Shan H."/>
            <person name="Telgmann-Rauber A."/>
            <person name="Kanno A."/>
            <person name="Yue Z."/>
            <person name="Chen H."/>
            <person name="Li W."/>
            <person name="Chen Y."/>
            <person name="Xu X."/>
            <person name="Zhang Y."/>
            <person name="Luo S."/>
            <person name="Chen H."/>
            <person name="Gao J."/>
            <person name="Mao Z."/>
            <person name="Pires J.C."/>
            <person name="Luo M."/>
            <person name="Kudrna D."/>
            <person name="Wing R.A."/>
            <person name="Meyers B.C."/>
            <person name="Yi K."/>
            <person name="Kong H."/>
            <person name="Lavrijsen P."/>
            <person name="Sunseri F."/>
            <person name="Falavigna A."/>
            <person name="Ye Y."/>
            <person name="Leebens-Mack J.H."/>
            <person name="Chen G."/>
        </authorList>
    </citation>
    <scope>NUCLEOTIDE SEQUENCE [LARGE SCALE GENOMIC DNA]</scope>
    <source>
        <strain evidence="3">cv. DH0086</strain>
    </source>
</reference>
<dbReference type="InterPro" id="IPR046523">
    <property type="entry name" value="UTP20_dom"/>
</dbReference>
<protein>
    <recommendedName>
        <fullName evidence="1">HTH arsR-type domain-containing protein</fullName>
    </recommendedName>
</protein>
<dbReference type="SUPFAM" id="SSF48371">
    <property type="entry name" value="ARM repeat"/>
    <property type="match status" value="3"/>
</dbReference>
<dbReference type="GO" id="GO:0030686">
    <property type="term" value="C:90S preribosome"/>
    <property type="evidence" value="ECO:0007669"/>
    <property type="project" value="TreeGrafter"/>
</dbReference>
<dbReference type="Gramene" id="ONK69565">
    <property type="protein sequence ID" value="ONK69565"/>
    <property type="gene ID" value="A4U43_C05F24310"/>
</dbReference>
<dbReference type="OMA" id="EGLMAMF"/>
<dbReference type="Pfam" id="PF23099">
    <property type="entry name" value="UTP20_C"/>
    <property type="match status" value="1"/>
</dbReference>
<organism evidence="2 3">
    <name type="scientific">Asparagus officinalis</name>
    <name type="common">Garden asparagus</name>
    <dbReference type="NCBI Taxonomy" id="4686"/>
    <lineage>
        <taxon>Eukaryota</taxon>
        <taxon>Viridiplantae</taxon>
        <taxon>Streptophyta</taxon>
        <taxon>Embryophyta</taxon>
        <taxon>Tracheophyta</taxon>
        <taxon>Spermatophyta</taxon>
        <taxon>Magnoliopsida</taxon>
        <taxon>Liliopsida</taxon>
        <taxon>Asparagales</taxon>
        <taxon>Asparagaceae</taxon>
        <taxon>Asparagoideae</taxon>
        <taxon>Asparagus</taxon>
    </lineage>
</organism>
<name>A0A5P1EU36_ASPOF</name>